<accession>A0A8J2VM10</accession>
<keyword evidence="5 6" id="KW-0472">Membrane</keyword>
<keyword evidence="4 6" id="KW-1133">Transmembrane helix</keyword>
<keyword evidence="8" id="KW-1185">Reference proteome</keyword>
<reference evidence="7" key="1">
    <citation type="journal article" date="2014" name="Int. J. Syst. Evol. Microbiol.">
        <title>Complete genome sequence of Corynebacterium casei LMG S-19264T (=DSM 44701T), isolated from a smear-ripened cheese.</title>
        <authorList>
            <consortium name="US DOE Joint Genome Institute (JGI-PGF)"/>
            <person name="Walter F."/>
            <person name="Albersmeier A."/>
            <person name="Kalinowski J."/>
            <person name="Ruckert C."/>
        </authorList>
    </citation>
    <scope>NUCLEOTIDE SEQUENCE</scope>
    <source>
        <strain evidence="7">CGMCC 1.15371</strain>
    </source>
</reference>
<comment type="caution">
    <text evidence="7">The sequence shown here is derived from an EMBL/GenBank/DDBJ whole genome shotgun (WGS) entry which is preliminary data.</text>
</comment>
<evidence type="ECO:0000256" key="2">
    <source>
        <dbReference type="ARBA" id="ARBA00022475"/>
    </source>
</evidence>
<dbReference type="PANTHER" id="PTHR33545:SF5">
    <property type="entry name" value="UPF0750 MEMBRANE PROTEIN YITT"/>
    <property type="match status" value="1"/>
</dbReference>
<dbReference type="Proteomes" id="UP000628775">
    <property type="component" value="Unassembled WGS sequence"/>
</dbReference>
<evidence type="ECO:0000256" key="4">
    <source>
        <dbReference type="ARBA" id="ARBA00022989"/>
    </source>
</evidence>
<evidence type="ECO:0000256" key="1">
    <source>
        <dbReference type="ARBA" id="ARBA00004651"/>
    </source>
</evidence>
<dbReference type="InterPro" id="IPR003740">
    <property type="entry name" value="YitT"/>
</dbReference>
<keyword evidence="3 6" id="KW-0812">Transmembrane</keyword>
<organism evidence="7 8">
    <name type="scientific">Pullulanibacillus camelliae</name>
    <dbReference type="NCBI Taxonomy" id="1707096"/>
    <lineage>
        <taxon>Bacteria</taxon>
        <taxon>Bacillati</taxon>
        <taxon>Bacillota</taxon>
        <taxon>Bacilli</taxon>
        <taxon>Bacillales</taxon>
        <taxon>Sporolactobacillaceae</taxon>
        <taxon>Pullulanibacillus</taxon>
    </lineage>
</organism>
<keyword evidence="2" id="KW-1003">Cell membrane</keyword>
<feature type="transmembrane region" description="Helical" evidence="6">
    <location>
        <begin position="137"/>
        <end position="154"/>
    </location>
</feature>
<feature type="transmembrane region" description="Helical" evidence="6">
    <location>
        <begin position="98"/>
        <end position="117"/>
    </location>
</feature>
<protein>
    <recommendedName>
        <fullName evidence="9">YitT family protein</fullName>
    </recommendedName>
</protein>
<dbReference type="PANTHER" id="PTHR33545">
    <property type="entry name" value="UPF0750 MEMBRANE PROTEIN YITT-RELATED"/>
    <property type="match status" value="1"/>
</dbReference>
<dbReference type="EMBL" id="BMIR01000005">
    <property type="protein sequence ID" value="GGE37411.1"/>
    <property type="molecule type" value="Genomic_DNA"/>
</dbReference>
<dbReference type="GO" id="GO:0005886">
    <property type="term" value="C:plasma membrane"/>
    <property type="evidence" value="ECO:0007669"/>
    <property type="project" value="UniProtKB-SubCell"/>
</dbReference>
<gene>
    <name evidence="7" type="ORF">GCM10011391_15370</name>
</gene>
<evidence type="ECO:0000256" key="3">
    <source>
        <dbReference type="ARBA" id="ARBA00022692"/>
    </source>
</evidence>
<feature type="transmembrane region" description="Helical" evidence="6">
    <location>
        <begin position="73"/>
        <end position="92"/>
    </location>
</feature>
<evidence type="ECO:0000256" key="6">
    <source>
        <dbReference type="SAM" id="Phobius"/>
    </source>
</evidence>
<sequence length="190" mass="20542">MKKVCCVLIGSLSLAIGINAFIIPYHLLDGGMIGLSLIVKYLWGYQTGLTICLLSLPIYLLAWLYFRPIFYNSLHGLLVSSFFIDICAPLNHLVHLPILLSAILGGLFVGLGIGILLRFNVTTGGLDLLAQFIAQKLSINVGLIILVIDALILVTGYKIIGINLILSGIIVCSVGVVTTLLNIHTMKKLL</sequence>
<name>A0A8J2VM10_9BACL</name>
<evidence type="ECO:0000313" key="8">
    <source>
        <dbReference type="Proteomes" id="UP000628775"/>
    </source>
</evidence>
<dbReference type="InterPro" id="IPR051461">
    <property type="entry name" value="UPF0750_membrane"/>
</dbReference>
<proteinExistence type="predicted"/>
<dbReference type="Pfam" id="PF02588">
    <property type="entry name" value="YitT_membrane"/>
    <property type="match status" value="1"/>
</dbReference>
<comment type="subcellular location">
    <subcellularLocation>
        <location evidence="1">Cell membrane</location>
        <topology evidence="1">Multi-pass membrane protein</topology>
    </subcellularLocation>
</comment>
<feature type="transmembrane region" description="Helical" evidence="6">
    <location>
        <begin position="44"/>
        <end position="66"/>
    </location>
</feature>
<evidence type="ECO:0000313" key="7">
    <source>
        <dbReference type="EMBL" id="GGE37411.1"/>
    </source>
</evidence>
<dbReference type="AlphaFoldDB" id="A0A8J2VM10"/>
<feature type="transmembrane region" description="Helical" evidence="6">
    <location>
        <begin position="160"/>
        <end position="183"/>
    </location>
</feature>
<reference evidence="7" key="2">
    <citation type="submission" date="2020-09" db="EMBL/GenBank/DDBJ databases">
        <authorList>
            <person name="Sun Q."/>
            <person name="Zhou Y."/>
        </authorList>
    </citation>
    <scope>NUCLEOTIDE SEQUENCE</scope>
    <source>
        <strain evidence="7">CGMCC 1.15371</strain>
    </source>
</reference>
<evidence type="ECO:0000256" key="5">
    <source>
        <dbReference type="ARBA" id="ARBA00023136"/>
    </source>
</evidence>
<evidence type="ECO:0008006" key="9">
    <source>
        <dbReference type="Google" id="ProtNLM"/>
    </source>
</evidence>